<dbReference type="InterPro" id="IPR003445">
    <property type="entry name" value="Cat_transpt"/>
</dbReference>
<feature type="transmembrane region" description="Helical" evidence="10">
    <location>
        <begin position="52"/>
        <end position="72"/>
    </location>
</feature>
<dbReference type="STRING" id="930992.A0A0D0AZ22"/>
<gene>
    <name evidence="12" type="ORF">CY34DRAFT_88948</name>
</gene>
<keyword evidence="8 10" id="KW-0406">Ion transport</keyword>
<keyword evidence="5 10" id="KW-0812">Transmembrane</keyword>
<feature type="transmembrane region" description="Helical" evidence="10">
    <location>
        <begin position="783"/>
        <end position="800"/>
    </location>
</feature>
<dbReference type="InParanoid" id="A0A0D0AZ22"/>
<sequence>MPAHVSVCSSKHSLWQTIRTHLNFFRIHVIFFTLTPLIFSGIFYASNGKYPVAYIDALFNSVSAMTMCGLATVNLSELTAWQQVLLFIQMCIGNPVIVSWVMVYTRRHYFAKTFDHIIGVEAGRLAASKVEQQLAAASAGNSVGSKGGWPRRIFRRKTGLSTVQEDSTNGDARTIPKDSAKRLRPDMIRRMDGRPKLVNPSGRITESGAVSMNHSSLKSLMSLNLQAEEQEQEPSPHQLAFADGRTQTPGQLELENNVEIKNLHVENINVGPTALKRNTSGRTRRRSDSRSVGELSNCVPEASQGAARSAPSTEMPRTATIEFAPTVSRSHPPLFPVGSRTDRSDSPGISSDISISGVSAPRRRRSSVVPQHSHAPLTRHPTIQTHRSSDARRASNSYHIDQPQEQMLRGFGGFPMPHELLGMLFGWLFPNTKNRLKRTVTIPITTTLTGGGLGRTMSGAASVSGRPTHSGSISAKEGTKPVTYISFDAVVGRNSAFHFSTKEQLEELGGVEYRALNALLWLVASYHIAIQVVSFVVIAPYMSLPKWASDFVPPALFRVVAVPWFSLFQVVSAYTNTGTSLVDQSMVPFQTAYPMIFFMIFCILAGNTAFVSGRSWIITKLVPRDSRLDETLHFLLDHPRRCFVYLFPSYQTWFLLTILVIMNFTDWFCFLVLDIGNPDIDSIPIGTRVVAGLYQAIVVRAAGFGIVPLARIAPAVKVIYVIMMYVSIYPIALSVRSTNVYEEQSLGIYKDDYNLEDENAFSTTGPRVTVWSRYLAMHARRQLAFDMWWLCLALVLVCIIERGNLENTEIQGWFNIFTIIFELVSAYGTVGLSLGIPTENYSFSGALKPLSKLILCLVMLRGRHRGLPVAIDRAIMLPSEFEKTNVEPPAPPITHDALQSSPLSESLHSRDPLSKEDGLASSNKGPDNFEGLKEDDKQSGSHDVLVEPGRQDAGPEGSTP</sequence>
<dbReference type="PIRSF" id="PIRSF002450">
    <property type="entry name" value="K+_transpter_TRK"/>
    <property type="match status" value="1"/>
</dbReference>
<keyword evidence="6 10" id="KW-0630">Potassium</keyword>
<feature type="transmembrane region" description="Helical" evidence="10">
    <location>
        <begin position="24"/>
        <end position="46"/>
    </location>
</feature>
<feature type="transmembrane region" description="Helical" evidence="10">
    <location>
        <begin position="685"/>
        <end position="706"/>
    </location>
</feature>
<evidence type="ECO:0000256" key="7">
    <source>
        <dbReference type="ARBA" id="ARBA00022989"/>
    </source>
</evidence>
<dbReference type="NCBIfam" id="TIGR00934">
    <property type="entry name" value="2a38euk"/>
    <property type="match status" value="1"/>
</dbReference>
<dbReference type="Proteomes" id="UP000054485">
    <property type="component" value="Unassembled WGS sequence"/>
</dbReference>
<proteinExistence type="inferred from homology"/>
<feature type="region of interest" description="Disordered" evidence="11">
    <location>
        <begin position="886"/>
        <end position="960"/>
    </location>
</feature>
<dbReference type="PANTHER" id="PTHR31064:SF30">
    <property type="entry name" value="HIGH-AFFINITY POTASSIUM TRANSPORT PROTEIN-RELATED"/>
    <property type="match status" value="1"/>
</dbReference>
<dbReference type="EMBL" id="KN835337">
    <property type="protein sequence ID" value="KIK39562.1"/>
    <property type="molecule type" value="Genomic_DNA"/>
</dbReference>
<protein>
    <recommendedName>
        <fullName evidence="10">Potassium transport protein</fullName>
    </recommendedName>
</protein>
<comment type="subcellular location">
    <subcellularLocation>
        <location evidence="1">Membrane</location>
        <topology evidence="1">Multi-pass membrane protein</topology>
    </subcellularLocation>
</comment>
<dbReference type="GO" id="GO:0030007">
    <property type="term" value="P:intracellular potassium ion homeostasis"/>
    <property type="evidence" value="ECO:0007669"/>
    <property type="project" value="UniProtKB-UniRule"/>
</dbReference>
<feature type="region of interest" description="Disordered" evidence="11">
    <location>
        <begin position="455"/>
        <end position="474"/>
    </location>
</feature>
<feature type="compositionally biased region" description="Basic and acidic residues" evidence="11">
    <location>
        <begin position="907"/>
        <end position="918"/>
    </location>
</feature>
<feature type="transmembrane region" description="Helical" evidence="10">
    <location>
        <begin position="653"/>
        <end position="673"/>
    </location>
</feature>
<accession>A0A0D0AZ22</accession>
<evidence type="ECO:0000256" key="4">
    <source>
        <dbReference type="ARBA" id="ARBA00022538"/>
    </source>
</evidence>
<dbReference type="GO" id="GO:1990573">
    <property type="term" value="P:potassium ion import across plasma membrane"/>
    <property type="evidence" value="ECO:0007669"/>
    <property type="project" value="TreeGrafter"/>
</dbReference>
<feature type="compositionally biased region" description="Basic and acidic residues" evidence="11">
    <location>
        <begin position="930"/>
        <end position="940"/>
    </location>
</feature>
<keyword evidence="3 10" id="KW-0813">Transport</keyword>
<evidence type="ECO:0000256" key="3">
    <source>
        <dbReference type="ARBA" id="ARBA00022448"/>
    </source>
</evidence>
<dbReference type="AlphaFoldDB" id="A0A0D0AZ22"/>
<dbReference type="FunCoup" id="A0A0D0AZ22">
    <property type="interactions" value="55"/>
</dbReference>
<feature type="transmembrane region" description="Helical" evidence="10">
    <location>
        <begin position="718"/>
        <end position="735"/>
    </location>
</feature>
<keyword evidence="4 10" id="KW-0633">Potassium transport</keyword>
<feature type="compositionally biased region" description="Polar residues" evidence="11">
    <location>
        <begin position="897"/>
        <end position="906"/>
    </location>
</feature>
<dbReference type="HOGENOM" id="CLU_005947_3_0_1"/>
<feature type="transmembrane region" description="Helical" evidence="10">
    <location>
        <begin position="595"/>
        <end position="617"/>
    </location>
</feature>
<dbReference type="GO" id="GO:0140107">
    <property type="term" value="F:high-affinity potassium ion transmembrane transporter activity"/>
    <property type="evidence" value="ECO:0007669"/>
    <property type="project" value="TreeGrafter"/>
</dbReference>
<keyword evidence="9 10" id="KW-0472">Membrane</keyword>
<dbReference type="GO" id="GO:0005886">
    <property type="term" value="C:plasma membrane"/>
    <property type="evidence" value="ECO:0007669"/>
    <property type="project" value="InterPro"/>
</dbReference>
<feature type="compositionally biased region" description="Polar residues" evidence="11">
    <location>
        <begin position="459"/>
        <end position="473"/>
    </location>
</feature>
<feature type="transmembrane region" description="Helical" evidence="10">
    <location>
        <begin position="812"/>
        <end position="835"/>
    </location>
</feature>
<dbReference type="Pfam" id="PF02386">
    <property type="entry name" value="TrkH"/>
    <property type="match status" value="1"/>
</dbReference>
<evidence type="ECO:0000256" key="8">
    <source>
        <dbReference type="ARBA" id="ARBA00023065"/>
    </source>
</evidence>
<feature type="region of interest" description="Disordered" evidence="11">
    <location>
        <begin position="271"/>
        <end position="397"/>
    </location>
</feature>
<keyword evidence="13" id="KW-1185">Reference proteome</keyword>
<dbReference type="InterPro" id="IPR004773">
    <property type="entry name" value="K/Na_transp_Trk1/HKT1"/>
</dbReference>
<comment type="similarity">
    <text evidence="2 10">Belongs to the TrkH potassium transport family.</text>
</comment>
<evidence type="ECO:0000256" key="2">
    <source>
        <dbReference type="ARBA" id="ARBA00009137"/>
    </source>
</evidence>
<reference evidence="12 13" key="1">
    <citation type="submission" date="2014-04" db="EMBL/GenBank/DDBJ databases">
        <authorList>
            <consortium name="DOE Joint Genome Institute"/>
            <person name="Kuo A."/>
            <person name="Ruytinx J."/>
            <person name="Rineau F."/>
            <person name="Colpaert J."/>
            <person name="Kohler A."/>
            <person name="Nagy L.G."/>
            <person name="Floudas D."/>
            <person name="Copeland A."/>
            <person name="Barry K.W."/>
            <person name="Cichocki N."/>
            <person name="Veneault-Fourrey C."/>
            <person name="LaButti K."/>
            <person name="Lindquist E.A."/>
            <person name="Lipzen A."/>
            <person name="Lundell T."/>
            <person name="Morin E."/>
            <person name="Murat C."/>
            <person name="Sun H."/>
            <person name="Tunlid A."/>
            <person name="Henrissat B."/>
            <person name="Grigoriev I.V."/>
            <person name="Hibbett D.S."/>
            <person name="Martin F."/>
            <person name="Nordberg H.P."/>
            <person name="Cantor M.N."/>
            <person name="Hua S.X."/>
        </authorList>
    </citation>
    <scope>NUCLEOTIDE SEQUENCE [LARGE SCALE GENOMIC DNA]</scope>
    <source>
        <strain evidence="12 13">UH-Slu-Lm8-n1</strain>
    </source>
</reference>
<evidence type="ECO:0000256" key="5">
    <source>
        <dbReference type="ARBA" id="ARBA00022692"/>
    </source>
</evidence>
<feature type="transmembrane region" description="Helical" evidence="10">
    <location>
        <begin position="84"/>
        <end position="103"/>
    </location>
</feature>
<evidence type="ECO:0000256" key="1">
    <source>
        <dbReference type="ARBA" id="ARBA00004141"/>
    </source>
</evidence>
<evidence type="ECO:0000313" key="12">
    <source>
        <dbReference type="EMBL" id="KIK39562.1"/>
    </source>
</evidence>
<dbReference type="OrthoDB" id="9999863at2759"/>
<feature type="transmembrane region" description="Helical" evidence="10">
    <location>
        <begin position="518"/>
        <end position="543"/>
    </location>
</feature>
<evidence type="ECO:0000256" key="11">
    <source>
        <dbReference type="SAM" id="MobiDB-lite"/>
    </source>
</evidence>
<feature type="compositionally biased region" description="Low complexity" evidence="11">
    <location>
        <begin position="346"/>
        <end position="359"/>
    </location>
</feature>
<name>A0A0D0AZ22_9AGAM</name>
<evidence type="ECO:0000256" key="9">
    <source>
        <dbReference type="ARBA" id="ARBA00023136"/>
    </source>
</evidence>
<dbReference type="InterPro" id="IPR015958">
    <property type="entry name" value="Trk1_fungi"/>
</dbReference>
<keyword evidence="7 10" id="KW-1133">Transmembrane helix</keyword>
<reference evidence="13" key="2">
    <citation type="submission" date="2015-01" db="EMBL/GenBank/DDBJ databases">
        <title>Evolutionary Origins and Diversification of the Mycorrhizal Mutualists.</title>
        <authorList>
            <consortium name="DOE Joint Genome Institute"/>
            <consortium name="Mycorrhizal Genomics Consortium"/>
            <person name="Kohler A."/>
            <person name="Kuo A."/>
            <person name="Nagy L.G."/>
            <person name="Floudas D."/>
            <person name="Copeland A."/>
            <person name="Barry K.W."/>
            <person name="Cichocki N."/>
            <person name="Veneault-Fourrey C."/>
            <person name="LaButti K."/>
            <person name="Lindquist E.A."/>
            <person name="Lipzen A."/>
            <person name="Lundell T."/>
            <person name="Morin E."/>
            <person name="Murat C."/>
            <person name="Riley R."/>
            <person name="Ohm R."/>
            <person name="Sun H."/>
            <person name="Tunlid A."/>
            <person name="Henrissat B."/>
            <person name="Grigoriev I.V."/>
            <person name="Hibbett D.S."/>
            <person name="Martin F."/>
        </authorList>
    </citation>
    <scope>NUCLEOTIDE SEQUENCE [LARGE SCALE GENOMIC DNA]</scope>
    <source>
        <strain evidence="13">UH-Slu-Lm8-n1</strain>
    </source>
</reference>
<evidence type="ECO:0000256" key="10">
    <source>
        <dbReference type="PIRNR" id="PIRNR002450"/>
    </source>
</evidence>
<organism evidence="12 13">
    <name type="scientific">Suillus luteus UH-Slu-Lm8-n1</name>
    <dbReference type="NCBI Taxonomy" id="930992"/>
    <lineage>
        <taxon>Eukaryota</taxon>
        <taxon>Fungi</taxon>
        <taxon>Dikarya</taxon>
        <taxon>Basidiomycota</taxon>
        <taxon>Agaricomycotina</taxon>
        <taxon>Agaricomycetes</taxon>
        <taxon>Agaricomycetidae</taxon>
        <taxon>Boletales</taxon>
        <taxon>Suillineae</taxon>
        <taxon>Suillaceae</taxon>
        <taxon>Suillus</taxon>
    </lineage>
</organism>
<dbReference type="InterPro" id="IPR051143">
    <property type="entry name" value="TrkH_K-transport"/>
</dbReference>
<evidence type="ECO:0000313" key="13">
    <source>
        <dbReference type="Proteomes" id="UP000054485"/>
    </source>
</evidence>
<dbReference type="PANTHER" id="PTHR31064">
    <property type="entry name" value="POTASSIUM TRANSPORT PROTEIN DDB_G0292412-RELATED"/>
    <property type="match status" value="1"/>
</dbReference>
<evidence type="ECO:0000256" key="6">
    <source>
        <dbReference type="ARBA" id="ARBA00022958"/>
    </source>
</evidence>